<dbReference type="InterPro" id="IPR010730">
    <property type="entry name" value="HET"/>
</dbReference>
<dbReference type="InterPro" id="IPR052895">
    <property type="entry name" value="HetReg/Transcr_Mod"/>
</dbReference>
<dbReference type="Proteomes" id="UP001302745">
    <property type="component" value="Unassembled WGS sequence"/>
</dbReference>
<evidence type="ECO:0000313" key="2">
    <source>
        <dbReference type="EMBL" id="KAK4153782.1"/>
    </source>
</evidence>
<organism evidence="2 3">
    <name type="scientific">Chaetomidium leptoderma</name>
    <dbReference type="NCBI Taxonomy" id="669021"/>
    <lineage>
        <taxon>Eukaryota</taxon>
        <taxon>Fungi</taxon>
        <taxon>Dikarya</taxon>
        <taxon>Ascomycota</taxon>
        <taxon>Pezizomycotina</taxon>
        <taxon>Sordariomycetes</taxon>
        <taxon>Sordariomycetidae</taxon>
        <taxon>Sordariales</taxon>
        <taxon>Chaetomiaceae</taxon>
        <taxon>Chaetomidium</taxon>
    </lineage>
</organism>
<evidence type="ECO:0000313" key="3">
    <source>
        <dbReference type="Proteomes" id="UP001302745"/>
    </source>
</evidence>
<dbReference type="Pfam" id="PF06985">
    <property type="entry name" value="HET"/>
    <property type="match status" value="1"/>
</dbReference>
<accession>A0AAN6VLI2</accession>
<name>A0AAN6VLI2_9PEZI</name>
<gene>
    <name evidence="2" type="ORF">C8A00DRAFT_33467</name>
</gene>
<dbReference type="EMBL" id="MU856930">
    <property type="protein sequence ID" value="KAK4153782.1"/>
    <property type="molecule type" value="Genomic_DNA"/>
</dbReference>
<sequence length="821" mass="90583">MAANYQDSYAQLKTSKVLSGIGQRLVTLSDTNKDALLSESTQVIHSNESRARATVIRSRLGDLNPEVGRQFHPKQDALSGLNLRMICSGAQSDPLSAIDQVSSYVAVSYCWHYSQWPLAPAATATPLCPGWEISRPMMDAVMALRLGPDEGVWLDKLCINQDDQADKAAHIGIMDVIYRSARRVAILLEDVQLKKDEEEAGLAYKGFYADLCREVKDAGLEGEEKSQFIDEYFPRREQNLRNNNKGHILAAAPTFALKVLGARWYSRGWCAHESRMTKNQKVNNPLLLCFGSDGRVLSFEFRFIHYLGLYLSDLEPGDTPAGPEFIDKLNDPNPKTLRQLWWRIQRLMPNRDEGVSAMQHLVSIMSFGCFKKGDLMSIALNTAGIPLYFDGEDMSYVEEVVWEFSLLVLASGDLIPLVANGRKLKVPTNGGNVISWATNPSQGVLENQLRNPLPESITAITREYIELDLLVFESTPQHASLGSQAKATRLIEDHNLDAIADEVLPTLDESTQHTIRLATTAMTDVKPGARPLQTLRHQLLSLALDNGLDWILDFPRAMQQATATTFDHGTLGVSTDPRLSAVADSLLALFNTTTTAAAAATSPDTATPTQQQKTMLSLATLLDPRLFLFTANIRRLPLPPSLGTAVLTPATSNRSYIAVPAVLAHLPAWHSRAWVVEPFDPAAAGEEHSNSSSSRADYLPPADLRVAAEGEHEDKIEDVVPVLSSDYEDRRAPRDDGRATWRMRRQQVLYGGWAPLWGPDGTEMLKRGEEVLVRGGEGVVLLRKQRVYGCEDYPWGEIREALERVFGRGSGGETGTVGVGS</sequence>
<proteinExistence type="predicted"/>
<dbReference type="PANTHER" id="PTHR24148">
    <property type="entry name" value="ANKYRIN REPEAT DOMAIN-CONTAINING PROTEIN 39 HOMOLOG-RELATED"/>
    <property type="match status" value="1"/>
</dbReference>
<keyword evidence="3" id="KW-1185">Reference proteome</keyword>
<protein>
    <submittedName>
        <fullName evidence="2">Heterokaryon incompatibility protein-domain-containing protein</fullName>
    </submittedName>
</protein>
<dbReference type="AlphaFoldDB" id="A0AAN6VLI2"/>
<evidence type="ECO:0000259" key="1">
    <source>
        <dbReference type="Pfam" id="PF06985"/>
    </source>
</evidence>
<feature type="domain" description="Heterokaryon incompatibility" evidence="1">
    <location>
        <begin position="104"/>
        <end position="273"/>
    </location>
</feature>
<comment type="caution">
    <text evidence="2">The sequence shown here is derived from an EMBL/GenBank/DDBJ whole genome shotgun (WGS) entry which is preliminary data.</text>
</comment>
<dbReference type="PANTHER" id="PTHR24148:SF73">
    <property type="entry name" value="HET DOMAIN PROTEIN (AFU_ORTHOLOGUE AFUA_8G01020)"/>
    <property type="match status" value="1"/>
</dbReference>
<reference evidence="2" key="1">
    <citation type="journal article" date="2023" name="Mol. Phylogenet. Evol.">
        <title>Genome-scale phylogeny and comparative genomics of the fungal order Sordariales.</title>
        <authorList>
            <person name="Hensen N."/>
            <person name="Bonometti L."/>
            <person name="Westerberg I."/>
            <person name="Brannstrom I.O."/>
            <person name="Guillou S."/>
            <person name="Cros-Aarteil S."/>
            <person name="Calhoun S."/>
            <person name="Haridas S."/>
            <person name="Kuo A."/>
            <person name="Mondo S."/>
            <person name="Pangilinan J."/>
            <person name="Riley R."/>
            <person name="LaButti K."/>
            <person name="Andreopoulos B."/>
            <person name="Lipzen A."/>
            <person name="Chen C."/>
            <person name="Yan M."/>
            <person name="Daum C."/>
            <person name="Ng V."/>
            <person name="Clum A."/>
            <person name="Steindorff A."/>
            <person name="Ohm R.A."/>
            <person name="Martin F."/>
            <person name="Silar P."/>
            <person name="Natvig D.O."/>
            <person name="Lalanne C."/>
            <person name="Gautier V."/>
            <person name="Ament-Velasquez S.L."/>
            <person name="Kruys A."/>
            <person name="Hutchinson M.I."/>
            <person name="Powell A.J."/>
            <person name="Barry K."/>
            <person name="Miller A.N."/>
            <person name="Grigoriev I.V."/>
            <person name="Debuchy R."/>
            <person name="Gladieux P."/>
            <person name="Hiltunen Thoren M."/>
            <person name="Johannesson H."/>
        </authorList>
    </citation>
    <scope>NUCLEOTIDE SEQUENCE</scope>
    <source>
        <strain evidence="2">CBS 538.74</strain>
    </source>
</reference>
<reference evidence="2" key="2">
    <citation type="submission" date="2023-05" db="EMBL/GenBank/DDBJ databases">
        <authorList>
            <consortium name="Lawrence Berkeley National Laboratory"/>
            <person name="Steindorff A."/>
            <person name="Hensen N."/>
            <person name="Bonometti L."/>
            <person name="Westerberg I."/>
            <person name="Brannstrom I.O."/>
            <person name="Guillou S."/>
            <person name="Cros-Aarteil S."/>
            <person name="Calhoun S."/>
            <person name="Haridas S."/>
            <person name="Kuo A."/>
            <person name="Mondo S."/>
            <person name="Pangilinan J."/>
            <person name="Riley R."/>
            <person name="Labutti K."/>
            <person name="Andreopoulos B."/>
            <person name="Lipzen A."/>
            <person name="Chen C."/>
            <person name="Yanf M."/>
            <person name="Daum C."/>
            <person name="Ng V."/>
            <person name="Clum A."/>
            <person name="Ohm R."/>
            <person name="Martin F."/>
            <person name="Silar P."/>
            <person name="Natvig D."/>
            <person name="Lalanne C."/>
            <person name="Gautier V."/>
            <person name="Ament-Velasquez S.L."/>
            <person name="Kruys A."/>
            <person name="Hutchinson M.I."/>
            <person name="Powell A.J."/>
            <person name="Barry K."/>
            <person name="Miller A.N."/>
            <person name="Grigoriev I.V."/>
            <person name="Debuchy R."/>
            <person name="Gladieux P."/>
            <person name="Thoren M.H."/>
            <person name="Johannesson H."/>
        </authorList>
    </citation>
    <scope>NUCLEOTIDE SEQUENCE</scope>
    <source>
        <strain evidence="2">CBS 538.74</strain>
    </source>
</reference>